<proteinExistence type="predicted"/>
<protein>
    <submittedName>
        <fullName evidence="1">Uncharacterized protein</fullName>
    </submittedName>
</protein>
<name>A0A6M3IID1_9ZZZZ</name>
<reference evidence="1" key="1">
    <citation type="submission" date="2020-03" db="EMBL/GenBank/DDBJ databases">
        <title>The deep terrestrial virosphere.</title>
        <authorList>
            <person name="Holmfeldt K."/>
            <person name="Nilsson E."/>
            <person name="Simone D."/>
            <person name="Lopez-Fernandez M."/>
            <person name="Wu X."/>
            <person name="de Brujin I."/>
            <person name="Lundin D."/>
            <person name="Andersson A."/>
            <person name="Bertilsson S."/>
            <person name="Dopson M."/>
        </authorList>
    </citation>
    <scope>NUCLEOTIDE SEQUENCE</scope>
    <source>
        <strain evidence="1">MM415B01664</strain>
    </source>
</reference>
<organism evidence="1">
    <name type="scientific">viral metagenome</name>
    <dbReference type="NCBI Taxonomy" id="1070528"/>
    <lineage>
        <taxon>unclassified sequences</taxon>
        <taxon>metagenomes</taxon>
        <taxon>organismal metagenomes</taxon>
    </lineage>
</organism>
<gene>
    <name evidence="1" type="ORF">MM415B01664_0012</name>
</gene>
<sequence length="167" mass="18634">MAVDNITLALISLKQYLEGFLNDQGWKGKYRVFLKDDPFLQGKEIVEKVTVQSKEIGLPIVLLSDSSAKSNIIELGSSPGMDYVRLSIVIIAKDGIQLRTLSNLLRREVNDLNYSIYNYESRNEVVGIGSLNDVNMIDVSDYNSSSIASKYNSIINMTLELDANSFT</sequence>
<dbReference type="AlphaFoldDB" id="A0A6M3IID1"/>
<evidence type="ECO:0000313" key="1">
    <source>
        <dbReference type="EMBL" id="QJA57310.1"/>
    </source>
</evidence>
<accession>A0A6M3IID1</accession>
<dbReference type="EMBL" id="MT141266">
    <property type="protein sequence ID" value="QJA57310.1"/>
    <property type="molecule type" value="Genomic_DNA"/>
</dbReference>